<dbReference type="KEGG" id="psoj:PHYSODRAFT_327333"/>
<dbReference type="InParanoid" id="G4Z1Q7"/>
<feature type="compositionally biased region" description="Low complexity" evidence="1">
    <location>
        <begin position="39"/>
        <end position="52"/>
    </location>
</feature>
<feature type="compositionally biased region" description="Acidic residues" evidence="1">
    <location>
        <begin position="195"/>
        <end position="204"/>
    </location>
</feature>
<dbReference type="CDD" id="cd00104">
    <property type="entry name" value="KAZAL_FS"/>
    <property type="match status" value="1"/>
</dbReference>
<feature type="chain" id="PRO_5003471639" description="Kazal-like domain-containing protein" evidence="2">
    <location>
        <begin position="20"/>
        <end position="318"/>
    </location>
</feature>
<dbReference type="SMR" id="G4Z1Q7"/>
<evidence type="ECO:0000256" key="1">
    <source>
        <dbReference type="SAM" id="MobiDB-lite"/>
    </source>
</evidence>
<feature type="signal peptide" evidence="2">
    <location>
        <begin position="1"/>
        <end position="19"/>
    </location>
</feature>
<proteinExistence type="predicted"/>
<evidence type="ECO:0000256" key="2">
    <source>
        <dbReference type="SAM" id="SignalP"/>
    </source>
</evidence>
<evidence type="ECO:0000313" key="4">
    <source>
        <dbReference type="Proteomes" id="UP000002640"/>
    </source>
</evidence>
<dbReference type="OMA" id="HLKINIM"/>
<protein>
    <recommendedName>
        <fullName evidence="5">Kazal-like domain-containing protein</fullName>
    </recommendedName>
</protein>
<gene>
    <name evidence="3" type="ORF">PHYSODRAFT_327333</name>
</gene>
<feature type="region of interest" description="Disordered" evidence="1">
    <location>
        <begin position="149"/>
        <end position="296"/>
    </location>
</feature>
<dbReference type="RefSeq" id="XP_009521713.1">
    <property type="nucleotide sequence ID" value="XM_009523418.1"/>
</dbReference>
<dbReference type="Gene3D" id="3.30.60.30">
    <property type="match status" value="1"/>
</dbReference>
<dbReference type="EMBL" id="JH159152">
    <property type="protein sequence ID" value="EGZ26425.1"/>
    <property type="molecule type" value="Genomic_DNA"/>
</dbReference>
<evidence type="ECO:0008006" key="5">
    <source>
        <dbReference type="Google" id="ProtNLM"/>
    </source>
</evidence>
<dbReference type="SUPFAM" id="SSF100895">
    <property type="entry name" value="Kazal-type serine protease inhibitors"/>
    <property type="match status" value="1"/>
</dbReference>
<feature type="region of interest" description="Disordered" evidence="1">
    <location>
        <begin position="27"/>
        <end position="54"/>
    </location>
</feature>
<accession>G4Z1Q7</accession>
<dbReference type="GeneID" id="20645595"/>
<dbReference type="Proteomes" id="UP000002640">
    <property type="component" value="Unassembled WGS sequence"/>
</dbReference>
<dbReference type="InterPro" id="IPR036058">
    <property type="entry name" value="Kazal_dom_sf"/>
</dbReference>
<organism evidence="3 4">
    <name type="scientific">Phytophthora sojae (strain P6497)</name>
    <name type="common">Soybean stem and root rot agent</name>
    <name type="synonym">Phytophthora megasperma f. sp. glycines</name>
    <dbReference type="NCBI Taxonomy" id="1094619"/>
    <lineage>
        <taxon>Eukaryota</taxon>
        <taxon>Sar</taxon>
        <taxon>Stramenopiles</taxon>
        <taxon>Oomycota</taxon>
        <taxon>Peronosporomycetes</taxon>
        <taxon>Peronosporales</taxon>
        <taxon>Peronosporaceae</taxon>
        <taxon>Phytophthora</taxon>
    </lineage>
</organism>
<keyword evidence="2" id="KW-0732">Signal</keyword>
<evidence type="ECO:0000313" key="3">
    <source>
        <dbReference type="EMBL" id="EGZ26425.1"/>
    </source>
</evidence>
<keyword evidence="4" id="KW-1185">Reference proteome</keyword>
<feature type="compositionally biased region" description="Basic and acidic residues" evidence="1">
    <location>
        <begin position="205"/>
        <end position="214"/>
    </location>
</feature>
<feature type="compositionally biased region" description="Low complexity" evidence="1">
    <location>
        <begin position="262"/>
        <end position="275"/>
    </location>
</feature>
<feature type="compositionally biased region" description="Acidic residues" evidence="1">
    <location>
        <begin position="239"/>
        <end position="258"/>
    </location>
</feature>
<dbReference type="AlphaFoldDB" id="G4Z1Q7"/>
<sequence length="318" mass="33854">MKFAAGLVLAALAVTAANAGNPAYLRSSDDASASEDFDFSASDSLDASGSDACPDECPDKYEPVRDDTGVEHTNECHMRWAQCLTNDVNNLFVREGTDWTFTVASLFGSSSSAQDKRQQLLDVLEKFTSSSGSGSDQVDLQDIIDTFEEEQASDDSESGSDDDLSWLDDSDSEFGSEDPTLVKGATKGKTPIVQDDSESGSDDDVLVKGGKEPATKSSKSSKTEKATKTGTIPDLIDQLFDDASEDGIIGDESDEEDPTLVKGATKGGAATKGKTPLYEEDDSESESASDEDDYFQQEQLQTSVAEKAATKSSKTLLL</sequence>
<feature type="compositionally biased region" description="Acidic residues" evidence="1">
    <location>
        <begin position="149"/>
        <end position="176"/>
    </location>
</feature>
<reference evidence="3 4" key="1">
    <citation type="journal article" date="2006" name="Science">
        <title>Phytophthora genome sequences uncover evolutionary origins and mechanisms of pathogenesis.</title>
        <authorList>
            <person name="Tyler B.M."/>
            <person name="Tripathy S."/>
            <person name="Zhang X."/>
            <person name="Dehal P."/>
            <person name="Jiang R.H."/>
            <person name="Aerts A."/>
            <person name="Arredondo F.D."/>
            <person name="Baxter L."/>
            <person name="Bensasson D."/>
            <person name="Beynon J.L."/>
            <person name="Chapman J."/>
            <person name="Damasceno C.M."/>
            <person name="Dorrance A.E."/>
            <person name="Dou D."/>
            <person name="Dickerman A.W."/>
            <person name="Dubchak I.L."/>
            <person name="Garbelotto M."/>
            <person name="Gijzen M."/>
            <person name="Gordon S.G."/>
            <person name="Govers F."/>
            <person name="Grunwald N.J."/>
            <person name="Huang W."/>
            <person name="Ivors K.L."/>
            <person name="Jones R.W."/>
            <person name="Kamoun S."/>
            <person name="Krampis K."/>
            <person name="Lamour K.H."/>
            <person name="Lee M.K."/>
            <person name="McDonald W.H."/>
            <person name="Medina M."/>
            <person name="Meijer H.J."/>
            <person name="Nordberg E.K."/>
            <person name="Maclean D.J."/>
            <person name="Ospina-Giraldo M.D."/>
            <person name="Morris P.F."/>
            <person name="Phuntumart V."/>
            <person name="Putnam N.H."/>
            <person name="Rash S."/>
            <person name="Rose J.K."/>
            <person name="Sakihama Y."/>
            <person name="Salamov A.A."/>
            <person name="Savidor A."/>
            <person name="Scheuring C.F."/>
            <person name="Smith B.M."/>
            <person name="Sobral B.W."/>
            <person name="Terry A."/>
            <person name="Torto-Alalibo T.A."/>
            <person name="Win J."/>
            <person name="Xu Z."/>
            <person name="Zhang H."/>
            <person name="Grigoriev I.V."/>
            <person name="Rokhsar D.S."/>
            <person name="Boore J.L."/>
        </authorList>
    </citation>
    <scope>NUCLEOTIDE SEQUENCE [LARGE SCALE GENOMIC DNA]</scope>
    <source>
        <strain evidence="3 4">P6497</strain>
    </source>
</reference>
<feature type="compositionally biased region" description="Acidic residues" evidence="1">
    <location>
        <begin position="278"/>
        <end position="295"/>
    </location>
</feature>
<name>G4Z1Q7_PHYSP</name>